<dbReference type="AlphaFoldDB" id="A0ABD0KBJ0"/>
<dbReference type="EMBL" id="JACVVK020000210">
    <property type="protein sequence ID" value="KAK7484440.1"/>
    <property type="molecule type" value="Genomic_DNA"/>
</dbReference>
<comment type="caution">
    <text evidence="2">The sequence shown here is derived from an EMBL/GenBank/DDBJ whole genome shotgun (WGS) entry which is preliminary data.</text>
</comment>
<feature type="non-terminal residue" evidence="2">
    <location>
        <position position="1"/>
    </location>
</feature>
<gene>
    <name evidence="2" type="ORF">BaRGS_00024325</name>
</gene>
<keyword evidence="3" id="KW-1185">Reference proteome</keyword>
<accession>A0ABD0KBJ0</accession>
<evidence type="ECO:0000256" key="1">
    <source>
        <dbReference type="SAM" id="MobiDB-lite"/>
    </source>
</evidence>
<sequence length="68" mass="7626">PVLRQSIELSSWKGRSSTTQTAKRHTSSRLRSHPVPPSKPASRRDSPLAARPNSISKSEAWNLKRGHR</sequence>
<organism evidence="2 3">
    <name type="scientific">Batillaria attramentaria</name>
    <dbReference type="NCBI Taxonomy" id="370345"/>
    <lineage>
        <taxon>Eukaryota</taxon>
        <taxon>Metazoa</taxon>
        <taxon>Spiralia</taxon>
        <taxon>Lophotrochozoa</taxon>
        <taxon>Mollusca</taxon>
        <taxon>Gastropoda</taxon>
        <taxon>Caenogastropoda</taxon>
        <taxon>Sorbeoconcha</taxon>
        <taxon>Cerithioidea</taxon>
        <taxon>Batillariidae</taxon>
        <taxon>Batillaria</taxon>
    </lineage>
</organism>
<protein>
    <submittedName>
        <fullName evidence="2">Uncharacterized protein</fullName>
    </submittedName>
</protein>
<feature type="region of interest" description="Disordered" evidence="1">
    <location>
        <begin position="1"/>
        <end position="68"/>
    </location>
</feature>
<dbReference type="Proteomes" id="UP001519460">
    <property type="component" value="Unassembled WGS sequence"/>
</dbReference>
<reference evidence="2 3" key="1">
    <citation type="journal article" date="2023" name="Sci. Data">
        <title>Genome assembly of the Korean intertidal mud-creeper Batillaria attramentaria.</title>
        <authorList>
            <person name="Patra A.K."/>
            <person name="Ho P.T."/>
            <person name="Jun S."/>
            <person name="Lee S.J."/>
            <person name="Kim Y."/>
            <person name="Won Y.J."/>
        </authorList>
    </citation>
    <scope>NUCLEOTIDE SEQUENCE [LARGE SCALE GENOMIC DNA]</scope>
    <source>
        <strain evidence="2">Wonlab-2016</strain>
    </source>
</reference>
<proteinExistence type="predicted"/>
<evidence type="ECO:0000313" key="2">
    <source>
        <dbReference type="EMBL" id="KAK7484440.1"/>
    </source>
</evidence>
<feature type="compositionally biased region" description="Polar residues" evidence="1">
    <location>
        <begin position="7"/>
        <end position="21"/>
    </location>
</feature>
<evidence type="ECO:0000313" key="3">
    <source>
        <dbReference type="Proteomes" id="UP001519460"/>
    </source>
</evidence>
<feature type="compositionally biased region" description="Basic residues" evidence="1">
    <location>
        <begin position="22"/>
        <end position="32"/>
    </location>
</feature>
<name>A0ABD0KBJ0_9CAEN</name>